<organism evidence="2 3">
    <name type="scientific">Rhodococcus qingshengii JCM 15477</name>
    <dbReference type="NCBI Taxonomy" id="1303681"/>
    <lineage>
        <taxon>Bacteria</taxon>
        <taxon>Bacillati</taxon>
        <taxon>Actinomycetota</taxon>
        <taxon>Actinomycetes</taxon>
        <taxon>Mycobacteriales</taxon>
        <taxon>Nocardiaceae</taxon>
        <taxon>Rhodococcus</taxon>
        <taxon>Rhodococcus erythropolis group</taxon>
    </lineage>
</organism>
<dbReference type="PANTHER" id="PTHR46438:SF11">
    <property type="entry name" value="LIPASE-RELATED"/>
    <property type="match status" value="1"/>
</dbReference>
<proteinExistence type="predicted"/>
<keyword evidence="2" id="KW-0614">Plasmid</keyword>
<dbReference type="InterPro" id="IPR029058">
    <property type="entry name" value="AB_hydrolase_fold"/>
</dbReference>
<dbReference type="PANTHER" id="PTHR46438">
    <property type="entry name" value="ALPHA/BETA-HYDROLASES SUPERFAMILY PROTEIN"/>
    <property type="match status" value="1"/>
</dbReference>
<evidence type="ECO:0000259" key="1">
    <source>
        <dbReference type="Pfam" id="PF00561"/>
    </source>
</evidence>
<dbReference type="Pfam" id="PF00561">
    <property type="entry name" value="Abhydrolase_1"/>
    <property type="match status" value="1"/>
</dbReference>
<dbReference type="AlphaFoldDB" id="A0AB38RNX6"/>
<dbReference type="InterPro" id="IPR000073">
    <property type="entry name" value="AB_hydrolase_1"/>
</dbReference>
<dbReference type="PRINTS" id="PR00111">
    <property type="entry name" value="ABHYDROLASE"/>
</dbReference>
<reference evidence="3" key="1">
    <citation type="journal article" date="2022" name="Environ. Microbiol.">
        <title>Functional analysis, diversity, and distribution of carbendazim hydrolases MheI and CbmA, responsible for the initial step in carbendazim degradation.</title>
        <authorList>
            <person name="Zhang M."/>
            <person name="Bai X."/>
            <person name="Li Q."/>
            <person name="Zhang L."/>
            <person name="Zhu Q."/>
            <person name="Gao S."/>
            <person name="Ke Z."/>
            <person name="Jiang M."/>
            <person name="Hu J."/>
            <person name="Qiu J."/>
            <person name="Hong Q."/>
        </authorList>
    </citation>
    <scope>NUCLEOTIDE SEQUENCE [LARGE SCALE GENOMIC DNA]</scope>
    <source>
        <strain evidence="3">djl-6</strain>
    </source>
</reference>
<protein>
    <submittedName>
        <fullName evidence="2">Alpha/beta hydrolase</fullName>
    </submittedName>
</protein>
<dbReference type="Proteomes" id="UP000831484">
    <property type="component" value="Plasmid pdjl-6-5"/>
</dbReference>
<feature type="domain" description="AB hydrolase-1" evidence="1">
    <location>
        <begin position="38"/>
        <end position="274"/>
    </location>
</feature>
<dbReference type="EMBL" id="CP096568">
    <property type="protein sequence ID" value="UPU47028.1"/>
    <property type="molecule type" value="Genomic_DNA"/>
</dbReference>
<evidence type="ECO:0000313" key="3">
    <source>
        <dbReference type="Proteomes" id="UP000831484"/>
    </source>
</evidence>
<dbReference type="Gene3D" id="3.40.50.1820">
    <property type="entry name" value="alpha/beta hydrolase"/>
    <property type="match status" value="1"/>
</dbReference>
<gene>
    <name evidence="2" type="ORF">M0639_33675</name>
</gene>
<accession>A0AB38RNX6</accession>
<geneLocation type="plasmid" evidence="2 3">
    <name>pdjl-6-5</name>
</geneLocation>
<keyword evidence="2" id="KW-0378">Hydrolase</keyword>
<evidence type="ECO:0000313" key="2">
    <source>
        <dbReference type="EMBL" id="UPU47028.1"/>
    </source>
</evidence>
<sequence length="299" mass="33001">MSTIWTHLGGLQHSIEFVDVGDVRTRVLRSGEGGTTCVLLHGSGGHLEVFARNIAALSEFHRVVAIDLFGHGFTSNTGGKAQNWDSLANHVLNTLDRLGIDESIWIGEALGAQLVEWVALTAPERLAGGVLINAVIPDAQPELPPSDEVLRFQALSAAALADPTDFELMRERIEWLLAPTTPVPPEMVELRMRMWQRPGFLEAHTEMLAFLRQAREVRSFEESALSAIQTPLLVCWGAHNRLMPAAAGAALAEAVPSGDFLLFTNSGMWPQYEEWQVFNREVGRWLTTDRSTGRSSQER</sequence>
<dbReference type="GO" id="GO:0016787">
    <property type="term" value="F:hydrolase activity"/>
    <property type="evidence" value="ECO:0007669"/>
    <property type="project" value="UniProtKB-KW"/>
</dbReference>
<keyword evidence="3" id="KW-1185">Reference proteome</keyword>
<name>A0AB38RNX6_RHOSG</name>
<dbReference type="RefSeq" id="WP_076949059.1">
    <property type="nucleotide sequence ID" value="NZ_CP096568.1"/>
</dbReference>
<dbReference type="SUPFAM" id="SSF53474">
    <property type="entry name" value="alpha/beta-Hydrolases"/>
    <property type="match status" value="1"/>
</dbReference>